<dbReference type="AlphaFoldDB" id="A0A9D1ZVT5"/>
<evidence type="ECO:0000313" key="11">
    <source>
        <dbReference type="Proteomes" id="UP000886750"/>
    </source>
</evidence>
<keyword evidence="6 9" id="KW-1133">Transmembrane helix</keyword>
<evidence type="ECO:0000256" key="3">
    <source>
        <dbReference type="ARBA" id="ARBA00022448"/>
    </source>
</evidence>
<comment type="similarity">
    <text evidence="2 9">Belongs to the SecG family.</text>
</comment>
<proteinExistence type="inferred from homology"/>
<organism evidence="10 11">
    <name type="scientific">Candidatus Borkfalkia excrementigallinarum</name>
    <dbReference type="NCBI Taxonomy" id="2838506"/>
    <lineage>
        <taxon>Bacteria</taxon>
        <taxon>Bacillati</taxon>
        <taxon>Bacillota</taxon>
        <taxon>Clostridia</taxon>
        <taxon>Christensenellales</taxon>
        <taxon>Christensenellaceae</taxon>
        <taxon>Candidatus Borkfalkia</taxon>
    </lineage>
</organism>
<feature type="transmembrane region" description="Helical" evidence="9">
    <location>
        <begin position="82"/>
        <end position="102"/>
    </location>
</feature>
<keyword evidence="5 9" id="KW-0653">Protein transport</keyword>
<reference evidence="10" key="1">
    <citation type="journal article" date="2021" name="PeerJ">
        <title>Extensive microbial diversity within the chicken gut microbiome revealed by metagenomics and culture.</title>
        <authorList>
            <person name="Gilroy R."/>
            <person name="Ravi A."/>
            <person name="Getino M."/>
            <person name="Pursley I."/>
            <person name="Horton D.L."/>
            <person name="Alikhan N.F."/>
            <person name="Baker D."/>
            <person name="Gharbi K."/>
            <person name="Hall N."/>
            <person name="Watson M."/>
            <person name="Adriaenssens E.M."/>
            <person name="Foster-Nyarko E."/>
            <person name="Jarju S."/>
            <person name="Secka A."/>
            <person name="Antonio M."/>
            <person name="Oren A."/>
            <person name="Chaudhuri R.R."/>
            <person name="La Ragione R."/>
            <person name="Hildebrand F."/>
            <person name="Pallen M.J."/>
        </authorList>
    </citation>
    <scope>NUCLEOTIDE SEQUENCE</scope>
    <source>
        <strain evidence="10">1345</strain>
    </source>
</reference>
<sequence length="110" mass="11920">MPDMMSFISNLLAPLPEAGIYTVYRIVTLVLLLIMMVAAVVAIVIVLFQPGNSTGIDALGGSSETFFGKNKGQSIEYKMKKWTIIVLVVLAILSVLFFILQLDAVWGVAA</sequence>
<keyword evidence="4 9" id="KW-0812">Transmembrane</keyword>
<evidence type="ECO:0000256" key="1">
    <source>
        <dbReference type="ARBA" id="ARBA00004141"/>
    </source>
</evidence>
<reference evidence="10" key="2">
    <citation type="submission" date="2021-04" db="EMBL/GenBank/DDBJ databases">
        <authorList>
            <person name="Gilroy R."/>
        </authorList>
    </citation>
    <scope>NUCLEOTIDE SEQUENCE</scope>
    <source>
        <strain evidence="10">1345</strain>
    </source>
</reference>
<evidence type="ECO:0000256" key="4">
    <source>
        <dbReference type="ARBA" id="ARBA00022692"/>
    </source>
</evidence>
<comment type="subcellular location">
    <subcellularLocation>
        <location evidence="9">Cell membrane</location>
        <topology evidence="9">Multi-pass membrane protein</topology>
    </subcellularLocation>
    <subcellularLocation>
        <location evidence="1">Membrane</location>
        <topology evidence="1">Multi-pass membrane protein</topology>
    </subcellularLocation>
</comment>
<comment type="caution">
    <text evidence="10">The sequence shown here is derived from an EMBL/GenBank/DDBJ whole genome shotgun (WGS) entry which is preliminary data.</text>
</comment>
<protein>
    <recommendedName>
        <fullName evidence="9">Protein-export membrane protein SecG</fullName>
    </recommendedName>
</protein>
<keyword evidence="3 9" id="KW-0813">Transport</keyword>
<evidence type="ECO:0000256" key="2">
    <source>
        <dbReference type="ARBA" id="ARBA00008445"/>
    </source>
</evidence>
<dbReference type="EMBL" id="DXCQ01000018">
    <property type="protein sequence ID" value="HIY96341.1"/>
    <property type="molecule type" value="Genomic_DNA"/>
</dbReference>
<dbReference type="Pfam" id="PF03840">
    <property type="entry name" value="SecG"/>
    <property type="match status" value="1"/>
</dbReference>
<accession>A0A9D1ZVT5</accession>
<keyword evidence="9" id="KW-1003">Cell membrane</keyword>
<evidence type="ECO:0000256" key="6">
    <source>
        <dbReference type="ARBA" id="ARBA00022989"/>
    </source>
</evidence>
<dbReference type="NCBIfam" id="TIGR00810">
    <property type="entry name" value="secG"/>
    <property type="match status" value="1"/>
</dbReference>
<gene>
    <name evidence="10" type="primary">secG</name>
    <name evidence="10" type="ORF">H9729_01490</name>
</gene>
<evidence type="ECO:0000256" key="8">
    <source>
        <dbReference type="ARBA" id="ARBA00023136"/>
    </source>
</evidence>
<dbReference type="Proteomes" id="UP000886750">
    <property type="component" value="Unassembled WGS sequence"/>
</dbReference>
<evidence type="ECO:0000256" key="9">
    <source>
        <dbReference type="RuleBase" id="RU365087"/>
    </source>
</evidence>
<feature type="transmembrane region" description="Helical" evidence="9">
    <location>
        <begin position="20"/>
        <end position="48"/>
    </location>
</feature>
<keyword evidence="7 9" id="KW-0811">Translocation</keyword>
<evidence type="ECO:0000256" key="5">
    <source>
        <dbReference type="ARBA" id="ARBA00022927"/>
    </source>
</evidence>
<evidence type="ECO:0000313" key="10">
    <source>
        <dbReference type="EMBL" id="HIY96341.1"/>
    </source>
</evidence>
<dbReference type="InterPro" id="IPR004692">
    <property type="entry name" value="SecG"/>
</dbReference>
<dbReference type="GO" id="GO:0005886">
    <property type="term" value="C:plasma membrane"/>
    <property type="evidence" value="ECO:0007669"/>
    <property type="project" value="UniProtKB-SubCell"/>
</dbReference>
<keyword evidence="8 9" id="KW-0472">Membrane</keyword>
<name>A0A9D1ZVT5_9FIRM</name>
<dbReference type="GO" id="GO:0009306">
    <property type="term" value="P:protein secretion"/>
    <property type="evidence" value="ECO:0007669"/>
    <property type="project" value="UniProtKB-UniRule"/>
</dbReference>
<comment type="function">
    <text evidence="9">Involved in protein export. Participates in an early event of protein translocation.</text>
</comment>
<dbReference type="GO" id="GO:0015450">
    <property type="term" value="F:protein-transporting ATPase activity"/>
    <property type="evidence" value="ECO:0007669"/>
    <property type="project" value="UniProtKB-UniRule"/>
</dbReference>
<evidence type="ECO:0000256" key="7">
    <source>
        <dbReference type="ARBA" id="ARBA00023010"/>
    </source>
</evidence>